<evidence type="ECO:0000313" key="3">
    <source>
        <dbReference type="Proteomes" id="UP000245207"/>
    </source>
</evidence>
<protein>
    <submittedName>
        <fullName evidence="2">F-box associated interaction domain-containing protein</fullName>
    </submittedName>
</protein>
<dbReference type="InterPro" id="IPR017451">
    <property type="entry name" value="F-box-assoc_interact_dom"/>
</dbReference>
<organism evidence="2 3">
    <name type="scientific">Artemisia annua</name>
    <name type="common">Sweet wormwood</name>
    <dbReference type="NCBI Taxonomy" id="35608"/>
    <lineage>
        <taxon>Eukaryota</taxon>
        <taxon>Viridiplantae</taxon>
        <taxon>Streptophyta</taxon>
        <taxon>Embryophyta</taxon>
        <taxon>Tracheophyta</taxon>
        <taxon>Spermatophyta</taxon>
        <taxon>Magnoliopsida</taxon>
        <taxon>eudicotyledons</taxon>
        <taxon>Gunneridae</taxon>
        <taxon>Pentapetalae</taxon>
        <taxon>asterids</taxon>
        <taxon>campanulids</taxon>
        <taxon>Asterales</taxon>
        <taxon>Asteraceae</taxon>
        <taxon>Asteroideae</taxon>
        <taxon>Anthemideae</taxon>
        <taxon>Artemisiinae</taxon>
        <taxon>Artemisia</taxon>
    </lineage>
</organism>
<dbReference type="OrthoDB" id="591557at2759"/>
<comment type="caution">
    <text evidence="2">The sequence shown here is derived from an EMBL/GenBank/DDBJ whole genome shotgun (WGS) entry which is preliminary data.</text>
</comment>
<reference evidence="2 3" key="1">
    <citation type="journal article" date="2018" name="Mol. Plant">
        <title>The genome of Artemisia annua provides insight into the evolution of Asteraceae family and artemisinin biosynthesis.</title>
        <authorList>
            <person name="Shen Q."/>
            <person name="Zhang L."/>
            <person name="Liao Z."/>
            <person name="Wang S."/>
            <person name="Yan T."/>
            <person name="Shi P."/>
            <person name="Liu M."/>
            <person name="Fu X."/>
            <person name="Pan Q."/>
            <person name="Wang Y."/>
            <person name="Lv Z."/>
            <person name="Lu X."/>
            <person name="Zhang F."/>
            <person name="Jiang W."/>
            <person name="Ma Y."/>
            <person name="Chen M."/>
            <person name="Hao X."/>
            <person name="Li L."/>
            <person name="Tang Y."/>
            <person name="Lv G."/>
            <person name="Zhou Y."/>
            <person name="Sun X."/>
            <person name="Brodelius P.E."/>
            <person name="Rose J.K.C."/>
            <person name="Tang K."/>
        </authorList>
    </citation>
    <scope>NUCLEOTIDE SEQUENCE [LARGE SCALE GENOMIC DNA]</scope>
    <source>
        <strain evidence="3">cv. Huhao1</strain>
        <tissue evidence="2">Leaf</tissue>
    </source>
</reference>
<dbReference type="AlphaFoldDB" id="A0A2U1QF23"/>
<keyword evidence="3" id="KW-1185">Reference proteome</keyword>
<feature type="domain" description="F-box associated beta-propeller type 1" evidence="1">
    <location>
        <begin position="51"/>
        <end position="191"/>
    </location>
</feature>
<proteinExistence type="predicted"/>
<dbReference type="InterPro" id="IPR011043">
    <property type="entry name" value="Gal_Oxase/kelch_b-propeller"/>
</dbReference>
<dbReference type="PANTHER" id="PTHR31790:SF583">
    <property type="entry name" value="F-BOX PROTEIN CPR30-LIKE ISOFORM X1"/>
    <property type="match status" value="1"/>
</dbReference>
<dbReference type="InterPro" id="IPR006527">
    <property type="entry name" value="F-box-assoc_dom_typ1"/>
</dbReference>
<name>A0A2U1QF23_ARTAN</name>
<accession>A0A2U1QF23</accession>
<dbReference type="EMBL" id="PKPP01000169">
    <property type="protein sequence ID" value="PWA96611.1"/>
    <property type="molecule type" value="Genomic_DNA"/>
</dbReference>
<dbReference type="PANTHER" id="PTHR31790">
    <property type="entry name" value="OS02G0783600 PROTEIN"/>
    <property type="match status" value="1"/>
</dbReference>
<sequence>MVLEDEQQQSKRKRISHLSIPSRLLLPEIIVEILYGHPRLIFRVSHKQLSHKDFRFMLIGSCNGFFCIVDKDTLTIDNPSTRIHKRLPFSGFRFADYAFGYDDSTDDYKVVSVSLDNKAKIYSLKAGSWKHINDVPHISPWCHRGTFSNGAFHWMVRICKESMSSYQLTNIVSLDLATETFGEVSPPVYDDEFDRSCTGVYGMKDSWTKLVSIPYFTNVGVYRVPLSMSNDGKFLLTFYKKLVVYDSMNCSFNEIHDFDADFEARILVESLVSPYGRP</sequence>
<evidence type="ECO:0000313" key="2">
    <source>
        <dbReference type="EMBL" id="PWA96611.1"/>
    </source>
</evidence>
<gene>
    <name evidence="2" type="ORF">CTI12_AA037610</name>
</gene>
<dbReference type="InterPro" id="IPR052361">
    <property type="entry name" value="F-box_domain"/>
</dbReference>
<dbReference type="Proteomes" id="UP000245207">
    <property type="component" value="Unassembled WGS sequence"/>
</dbReference>
<dbReference type="Pfam" id="PF07734">
    <property type="entry name" value="FBA_1"/>
    <property type="match status" value="1"/>
</dbReference>
<dbReference type="SUPFAM" id="SSF50965">
    <property type="entry name" value="Galactose oxidase, central domain"/>
    <property type="match status" value="1"/>
</dbReference>
<evidence type="ECO:0000259" key="1">
    <source>
        <dbReference type="Pfam" id="PF07734"/>
    </source>
</evidence>
<dbReference type="STRING" id="35608.A0A2U1QF23"/>
<dbReference type="NCBIfam" id="TIGR01640">
    <property type="entry name" value="F_box_assoc_1"/>
    <property type="match status" value="1"/>
</dbReference>